<reference evidence="1" key="1">
    <citation type="submission" date="2019-08" db="EMBL/GenBank/DDBJ databases">
        <title>Genome sequence of Clostridiales bacterium MT110.</title>
        <authorList>
            <person name="Cao J."/>
        </authorList>
    </citation>
    <scope>NUCLEOTIDE SEQUENCE</scope>
    <source>
        <strain evidence="1">MT110</strain>
    </source>
</reference>
<sequence length="416" mass="44805">MEKGINSKRKWIILAILAAAGGIIYELPYLRYTYYKPLIEGLGLTNAEFGASMSMYGIIAMIFYLPGGWLADRFSHRKLIAFSLVGTGLGGFYLSTWPSYMGTMILFGFWGITTILTFWATMLKAVSMLGDESEQGRLFSFCEGGRGIVTSVVALSTLALFNALGGLTENFSYILWVYSTVCVLVGVAAWFLMADNKPEQQVGANVLKDIIVILKMPITWILAVVIFSIYTTYTSSSYLTPYMTDVFGLSAVAAGVVATLRSHIFRPVAGGFAGAISKKVGSSIPVMQGVILVAVISLLVMLLAPVSNGLVFVISAVTVLIGFLIFMLRGLYFAPVGEVGTPVSLMGAAVGLISTIAFASDTFNFILLGNILDKNPGVAGYKYIFMYMIGLFVVAFIGLAVLSRVVKKVKAADLSK</sequence>
<name>A0ACD1AEN9_9FIRM</name>
<gene>
    <name evidence="1" type="ORF">FRZ06_16595</name>
</gene>
<dbReference type="EMBL" id="CP042469">
    <property type="protein sequence ID" value="QOX64849.1"/>
    <property type="molecule type" value="Genomic_DNA"/>
</dbReference>
<accession>A0ACD1AEN9</accession>
<evidence type="ECO:0000313" key="2">
    <source>
        <dbReference type="Proteomes" id="UP000594014"/>
    </source>
</evidence>
<dbReference type="Proteomes" id="UP000594014">
    <property type="component" value="Chromosome"/>
</dbReference>
<proteinExistence type="predicted"/>
<protein>
    <submittedName>
        <fullName evidence="1">MFS transporter</fullName>
    </submittedName>
</protein>
<keyword evidence="2" id="KW-1185">Reference proteome</keyword>
<evidence type="ECO:0000313" key="1">
    <source>
        <dbReference type="EMBL" id="QOX64849.1"/>
    </source>
</evidence>
<organism evidence="1 2">
    <name type="scientific">Anoxybacterium hadale</name>
    <dbReference type="NCBI Taxonomy" id="3408580"/>
    <lineage>
        <taxon>Bacteria</taxon>
        <taxon>Bacillati</taxon>
        <taxon>Bacillota</taxon>
        <taxon>Clostridia</taxon>
        <taxon>Peptostreptococcales</taxon>
        <taxon>Anaerovoracaceae</taxon>
        <taxon>Anoxybacterium</taxon>
    </lineage>
</organism>